<dbReference type="GO" id="GO:0042781">
    <property type="term" value="F:3'-tRNA processing endoribonuclease activity"/>
    <property type="evidence" value="ECO:0007669"/>
    <property type="project" value="TreeGrafter"/>
</dbReference>
<evidence type="ECO:0000256" key="6">
    <source>
        <dbReference type="ARBA" id="ARBA00022884"/>
    </source>
</evidence>
<dbReference type="Gene3D" id="3.30.230.10">
    <property type="match status" value="1"/>
</dbReference>
<dbReference type="Proteomes" id="UP000199671">
    <property type="component" value="Unassembled WGS sequence"/>
</dbReference>
<comment type="function">
    <text evidence="1 7">RNaseP catalyzes the removal of the 5'-leader sequence from pre-tRNA to produce the mature 5'-terminus. It can also cleave other RNA substrates such as 4.5S RNA. The protein component plays an auxiliary but essential role in vivo by binding to the 5'-leader sequence and broadening the substrate specificity of the ribozyme.</text>
</comment>
<name>A0A1H0A9P5_9ACTO</name>
<dbReference type="NCBIfam" id="TIGR00188">
    <property type="entry name" value="rnpA"/>
    <property type="match status" value="1"/>
</dbReference>
<organism evidence="9 10">
    <name type="scientific">Actinomyces ruminicola</name>
    <dbReference type="NCBI Taxonomy" id="332524"/>
    <lineage>
        <taxon>Bacteria</taxon>
        <taxon>Bacillati</taxon>
        <taxon>Actinomycetota</taxon>
        <taxon>Actinomycetes</taxon>
        <taxon>Actinomycetales</taxon>
        <taxon>Actinomycetaceae</taxon>
        <taxon>Actinomyces</taxon>
    </lineage>
</organism>
<dbReference type="Pfam" id="PF00825">
    <property type="entry name" value="Ribonuclease_P"/>
    <property type="match status" value="1"/>
</dbReference>
<dbReference type="EC" id="3.1.26.5" evidence="7 8"/>
<evidence type="ECO:0000256" key="2">
    <source>
        <dbReference type="ARBA" id="ARBA00022694"/>
    </source>
</evidence>
<evidence type="ECO:0000256" key="1">
    <source>
        <dbReference type="ARBA" id="ARBA00002663"/>
    </source>
</evidence>
<dbReference type="InterPro" id="IPR020539">
    <property type="entry name" value="RNase_P_CS"/>
</dbReference>
<keyword evidence="3 7" id="KW-0540">Nuclease</keyword>
<keyword evidence="4 7" id="KW-0255">Endonuclease</keyword>
<keyword evidence="2 7" id="KW-0819">tRNA processing</keyword>
<dbReference type="InterPro" id="IPR000100">
    <property type="entry name" value="RNase_P"/>
</dbReference>
<dbReference type="GO" id="GO:0030677">
    <property type="term" value="C:ribonuclease P complex"/>
    <property type="evidence" value="ECO:0007669"/>
    <property type="project" value="TreeGrafter"/>
</dbReference>
<dbReference type="PROSITE" id="PS00648">
    <property type="entry name" value="RIBONUCLEASE_P"/>
    <property type="match status" value="1"/>
</dbReference>
<comment type="catalytic activity">
    <reaction evidence="7">
        <text>Endonucleolytic cleavage of RNA, removing 5'-extranucleotides from tRNA precursor.</text>
        <dbReference type="EC" id="3.1.26.5"/>
    </reaction>
</comment>
<dbReference type="GO" id="GO:0001682">
    <property type="term" value="P:tRNA 5'-leader removal"/>
    <property type="evidence" value="ECO:0007669"/>
    <property type="project" value="UniProtKB-UniRule"/>
</dbReference>
<dbReference type="EMBL" id="FNHU01000023">
    <property type="protein sequence ID" value="SDN30402.1"/>
    <property type="molecule type" value="Genomic_DNA"/>
</dbReference>
<comment type="similarity">
    <text evidence="7">Belongs to the RnpA family.</text>
</comment>
<evidence type="ECO:0000256" key="4">
    <source>
        <dbReference type="ARBA" id="ARBA00022759"/>
    </source>
</evidence>
<proteinExistence type="inferred from homology"/>
<evidence type="ECO:0000256" key="3">
    <source>
        <dbReference type="ARBA" id="ARBA00022722"/>
    </source>
</evidence>
<dbReference type="HAMAP" id="MF_00227">
    <property type="entry name" value="RNase_P"/>
    <property type="match status" value="1"/>
</dbReference>
<protein>
    <recommendedName>
        <fullName evidence="7 8">Ribonuclease P protein component</fullName>
        <shortName evidence="7">RNase P protein</shortName>
        <shortName evidence="7">RNaseP protein</shortName>
        <ecNumber evidence="7 8">3.1.26.5</ecNumber>
    </recommendedName>
    <alternativeName>
        <fullName evidence="7">Protein C5</fullName>
    </alternativeName>
</protein>
<comment type="subunit">
    <text evidence="7">Consists of a catalytic RNA component (M1 or rnpB) and a protein subunit.</text>
</comment>
<sequence length="132" mass="14199">MLRSEDFSAAVRSGARSGSRRLVVHYCAGPNHGLDSRPTRGEAEAVGCASLPPARVGVVVSKKQVARATHRNRIKRRVRALLRARLDEFEPGARVVVRGLAGADGATSAELAADLDRLLERSRALAHSGRLR</sequence>
<dbReference type="SUPFAM" id="SSF54211">
    <property type="entry name" value="Ribosomal protein S5 domain 2-like"/>
    <property type="match status" value="1"/>
</dbReference>
<evidence type="ECO:0000313" key="10">
    <source>
        <dbReference type="Proteomes" id="UP000199671"/>
    </source>
</evidence>
<evidence type="ECO:0000256" key="8">
    <source>
        <dbReference type="NCBIfam" id="TIGR00188"/>
    </source>
</evidence>
<evidence type="ECO:0000256" key="7">
    <source>
        <dbReference type="HAMAP-Rule" id="MF_00227"/>
    </source>
</evidence>
<reference evidence="9 10" key="1">
    <citation type="submission" date="2016-10" db="EMBL/GenBank/DDBJ databases">
        <authorList>
            <person name="de Groot N.N."/>
        </authorList>
    </citation>
    <scope>NUCLEOTIDE SEQUENCE [LARGE SCALE GENOMIC DNA]</scope>
    <source>
        <strain evidence="9 10">KPR-7B</strain>
    </source>
</reference>
<evidence type="ECO:0000313" key="9">
    <source>
        <dbReference type="EMBL" id="SDN30402.1"/>
    </source>
</evidence>
<evidence type="ECO:0000256" key="5">
    <source>
        <dbReference type="ARBA" id="ARBA00022801"/>
    </source>
</evidence>
<dbReference type="InterPro" id="IPR020568">
    <property type="entry name" value="Ribosomal_Su5_D2-typ_SF"/>
</dbReference>
<keyword evidence="6 7" id="KW-0694">RNA-binding</keyword>
<gene>
    <name evidence="7" type="primary">rnpA</name>
    <name evidence="9" type="ORF">SAMN04487766_12311</name>
</gene>
<keyword evidence="5 7" id="KW-0378">Hydrolase</keyword>
<dbReference type="AlphaFoldDB" id="A0A1H0A9P5"/>
<dbReference type="GO" id="GO:0004526">
    <property type="term" value="F:ribonuclease P activity"/>
    <property type="evidence" value="ECO:0007669"/>
    <property type="project" value="UniProtKB-UniRule"/>
</dbReference>
<dbReference type="InterPro" id="IPR014721">
    <property type="entry name" value="Ribsml_uS5_D2-typ_fold_subgr"/>
</dbReference>
<dbReference type="GO" id="GO:0000049">
    <property type="term" value="F:tRNA binding"/>
    <property type="evidence" value="ECO:0007669"/>
    <property type="project" value="UniProtKB-UniRule"/>
</dbReference>
<dbReference type="PANTHER" id="PTHR33992:SF1">
    <property type="entry name" value="RIBONUCLEASE P PROTEIN COMPONENT"/>
    <property type="match status" value="1"/>
</dbReference>
<accession>A0A1H0A9P5</accession>
<dbReference type="PANTHER" id="PTHR33992">
    <property type="entry name" value="RIBONUCLEASE P PROTEIN COMPONENT"/>
    <property type="match status" value="1"/>
</dbReference>